<dbReference type="KEGG" id="lsn:LSA_06700"/>
<organism evidence="15 16">
    <name type="scientific">Fructilactobacillus sanfranciscensis (strain TMW 1.1304)</name>
    <name type="common">Lactobacillus sanfranciscensis</name>
    <dbReference type="NCBI Taxonomy" id="714313"/>
    <lineage>
        <taxon>Bacteria</taxon>
        <taxon>Bacillati</taxon>
        <taxon>Bacillota</taxon>
        <taxon>Bacilli</taxon>
        <taxon>Lactobacillales</taxon>
        <taxon>Lactobacillaceae</taxon>
        <taxon>Fructilactobacillus</taxon>
    </lineage>
</organism>
<comment type="cofactor">
    <cofactor evidence="5">
        <name>Fe(2+)</name>
        <dbReference type="ChEBI" id="CHEBI:29033"/>
    </cofactor>
</comment>
<keyword evidence="13" id="KW-0170">Cobalt</keyword>
<evidence type="ECO:0000256" key="12">
    <source>
        <dbReference type="PIRSR" id="PIRSR001461-1"/>
    </source>
</evidence>
<evidence type="ECO:0000256" key="9">
    <source>
        <dbReference type="ARBA" id="ARBA00023235"/>
    </source>
</evidence>
<name>G2KTJ0_FRUST</name>
<comment type="cofactor">
    <cofactor evidence="2">
        <name>Mn(2+)</name>
        <dbReference type="ChEBI" id="CHEBI:29035"/>
    </cofactor>
</comment>
<dbReference type="HOGENOM" id="CLU_054856_2_1_9"/>
<evidence type="ECO:0000256" key="13">
    <source>
        <dbReference type="PIRSR" id="PIRSR001461-2"/>
    </source>
</evidence>
<evidence type="ECO:0000313" key="16">
    <source>
        <dbReference type="Proteomes" id="UP000001285"/>
    </source>
</evidence>
<evidence type="ECO:0000256" key="1">
    <source>
        <dbReference type="ARBA" id="ARBA00001782"/>
    </source>
</evidence>
<dbReference type="STRING" id="714313.LSA_06700"/>
<evidence type="ECO:0000256" key="6">
    <source>
        <dbReference type="ARBA" id="ARBA00009541"/>
    </source>
</evidence>
<protein>
    <recommendedName>
        <fullName evidence="7 10">Ribulose-phosphate 3-epimerase</fullName>
        <ecNumber evidence="7 10">5.1.3.1</ecNumber>
    </recommendedName>
</protein>
<feature type="binding site" evidence="10 14">
    <location>
        <begin position="207"/>
        <end position="208"/>
    </location>
    <ligand>
        <name>substrate</name>
    </ligand>
</feature>
<proteinExistence type="inferred from homology"/>
<feature type="binding site" evidence="10 14">
    <location>
        <begin position="151"/>
        <end position="154"/>
    </location>
    <ligand>
        <name>substrate</name>
    </ligand>
</feature>
<dbReference type="Proteomes" id="UP000001285">
    <property type="component" value="Chromosome"/>
</dbReference>
<gene>
    <name evidence="10 15" type="primary">rpe</name>
    <name evidence="15" type="ordered locus">LSA_06700</name>
</gene>
<dbReference type="NCBIfam" id="TIGR01163">
    <property type="entry name" value="rpe"/>
    <property type="match status" value="1"/>
</dbReference>
<feature type="binding site" evidence="10 13">
    <location>
        <position position="75"/>
    </location>
    <ligand>
        <name>a divalent metal cation</name>
        <dbReference type="ChEBI" id="CHEBI:60240"/>
    </ligand>
</feature>
<dbReference type="InterPro" id="IPR000056">
    <property type="entry name" value="Ribul_P_3_epim-like"/>
</dbReference>
<dbReference type="HAMAP" id="MF_02227">
    <property type="entry name" value="RPE"/>
    <property type="match status" value="1"/>
</dbReference>
<evidence type="ECO:0000313" key="15">
    <source>
        <dbReference type="EMBL" id="AEN99093.1"/>
    </source>
</evidence>
<dbReference type="AlphaFoldDB" id="G2KTJ0"/>
<evidence type="ECO:0000256" key="14">
    <source>
        <dbReference type="PIRSR" id="PIRSR001461-3"/>
    </source>
</evidence>
<keyword evidence="9 10" id="KW-0413">Isomerase</keyword>
<dbReference type="NCBIfam" id="NF004076">
    <property type="entry name" value="PRK05581.1-4"/>
    <property type="match status" value="1"/>
</dbReference>
<accession>G2KTJ0</accession>
<keyword evidence="10 11" id="KW-0119">Carbohydrate metabolism</keyword>
<dbReference type="GO" id="GO:0046872">
    <property type="term" value="F:metal ion binding"/>
    <property type="evidence" value="ECO:0007669"/>
    <property type="project" value="UniProtKB-UniRule"/>
</dbReference>
<comment type="cofactor">
    <cofactor evidence="10 13">
        <name>a divalent metal cation</name>
        <dbReference type="ChEBI" id="CHEBI:60240"/>
    </cofactor>
    <text evidence="10 13">Binds 1 divalent metal cation per subunit.</text>
</comment>
<feature type="active site" description="Proton donor" evidence="10 12">
    <location>
        <position position="185"/>
    </location>
</feature>
<dbReference type="SUPFAM" id="SSF51366">
    <property type="entry name" value="Ribulose-phoshate binding barrel"/>
    <property type="match status" value="1"/>
</dbReference>
<comment type="cofactor">
    <cofactor evidence="4">
        <name>Zn(2+)</name>
        <dbReference type="ChEBI" id="CHEBI:29105"/>
    </cofactor>
</comment>
<evidence type="ECO:0000256" key="3">
    <source>
        <dbReference type="ARBA" id="ARBA00001941"/>
    </source>
</evidence>
<keyword evidence="13" id="KW-0464">Manganese</keyword>
<feature type="active site" description="Proton acceptor" evidence="10 12">
    <location>
        <position position="44"/>
    </location>
</feature>
<comment type="function">
    <text evidence="10">Catalyzes the reversible epimerization of D-ribulose 5-phosphate to D-xylulose 5-phosphate.</text>
</comment>
<feature type="binding site" evidence="10 13">
    <location>
        <position position="42"/>
    </location>
    <ligand>
        <name>a divalent metal cation</name>
        <dbReference type="ChEBI" id="CHEBI:60240"/>
    </ligand>
</feature>
<feature type="binding site" evidence="14">
    <location>
        <position position="187"/>
    </location>
    <ligand>
        <name>substrate</name>
    </ligand>
</feature>
<keyword evidence="8 10" id="KW-0479">Metal-binding</keyword>
<comment type="catalytic activity">
    <reaction evidence="1 10 11">
        <text>D-ribulose 5-phosphate = D-xylulose 5-phosphate</text>
        <dbReference type="Rhea" id="RHEA:13677"/>
        <dbReference type="ChEBI" id="CHEBI:57737"/>
        <dbReference type="ChEBI" id="CHEBI:58121"/>
        <dbReference type="EC" id="5.1.3.1"/>
    </reaction>
</comment>
<dbReference type="eggNOG" id="COG0036">
    <property type="taxonomic scope" value="Bacteria"/>
</dbReference>
<feature type="binding site" evidence="10">
    <location>
        <begin position="185"/>
        <end position="187"/>
    </location>
    <ligand>
        <name>substrate</name>
    </ligand>
</feature>
<keyword evidence="16" id="KW-1185">Reference proteome</keyword>
<evidence type="ECO:0000256" key="10">
    <source>
        <dbReference type="HAMAP-Rule" id="MF_02227"/>
    </source>
</evidence>
<dbReference type="EMBL" id="CP002461">
    <property type="protein sequence ID" value="AEN99093.1"/>
    <property type="molecule type" value="Genomic_DNA"/>
</dbReference>
<feature type="binding site" evidence="10 14">
    <location>
        <position position="75"/>
    </location>
    <ligand>
        <name>substrate</name>
    </ligand>
</feature>
<dbReference type="GO" id="GO:0004750">
    <property type="term" value="F:D-ribulose-phosphate 3-epimerase activity"/>
    <property type="evidence" value="ECO:0007669"/>
    <property type="project" value="UniProtKB-UniRule"/>
</dbReference>
<dbReference type="Gene3D" id="3.20.20.70">
    <property type="entry name" value="Aldolase class I"/>
    <property type="match status" value="1"/>
</dbReference>
<dbReference type="InterPro" id="IPR013785">
    <property type="entry name" value="Aldolase_TIM"/>
</dbReference>
<dbReference type="InterPro" id="IPR026019">
    <property type="entry name" value="Ribul_P_3_epim"/>
</dbReference>
<evidence type="ECO:0000256" key="7">
    <source>
        <dbReference type="ARBA" id="ARBA00013188"/>
    </source>
</evidence>
<evidence type="ECO:0000256" key="4">
    <source>
        <dbReference type="ARBA" id="ARBA00001947"/>
    </source>
</evidence>
<feature type="binding site" evidence="10 13">
    <location>
        <position position="44"/>
    </location>
    <ligand>
        <name>a divalent metal cation</name>
        <dbReference type="ChEBI" id="CHEBI:60240"/>
    </ligand>
</feature>
<dbReference type="GO" id="GO:0019323">
    <property type="term" value="P:pentose catabolic process"/>
    <property type="evidence" value="ECO:0007669"/>
    <property type="project" value="UniProtKB-UniRule"/>
</dbReference>
<comment type="cofactor">
    <cofactor evidence="3">
        <name>Co(2+)</name>
        <dbReference type="ChEBI" id="CHEBI:48828"/>
    </cofactor>
</comment>
<comment type="pathway">
    <text evidence="10">Carbohydrate degradation.</text>
</comment>
<dbReference type="Pfam" id="PF00834">
    <property type="entry name" value="Ribul_P_3_epim"/>
    <property type="match status" value="1"/>
</dbReference>
<dbReference type="InterPro" id="IPR011060">
    <property type="entry name" value="RibuloseP-bd_barrel"/>
</dbReference>
<evidence type="ECO:0000256" key="11">
    <source>
        <dbReference type="PIRNR" id="PIRNR001461"/>
    </source>
</evidence>
<evidence type="ECO:0000256" key="8">
    <source>
        <dbReference type="ARBA" id="ARBA00022723"/>
    </source>
</evidence>
<dbReference type="PANTHER" id="PTHR11749">
    <property type="entry name" value="RIBULOSE-5-PHOSPHATE-3-EPIMERASE"/>
    <property type="match status" value="1"/>
</dbReference>
<dbReference type="EC" id="5.1.3.1" evidence="7 10"/>
<dbReference type="GO" id="GO:0005737">
    <property type="term" value="C:cytoplasm"/>
    <property type="evidence" value="ECO:0007669"/>
    <property type="project" value="UniProtKB-ARBA"/>
</dbReference>
<feature type="binding site" evidence="10 14">
    <location>
        <position position="17"/>
    </location>
    <ligand>
        <name>substrate</name>
    </ligand>
</feature>
<keyword evidence="13" id="KW-0862">Zinc</keyword>
<dbReference type="CDD" id="cd00429">
    <property type="entry name" value="RPE"/>
    <property type="match status" value="1"/>
</dbReference>
<dbReference type="PIRSF" id="PIRSF001461">
    <property type="entry name" value="RPE"/>
    <property type="match status" value="1"/>
</dbReference>
<feature type="binding site" evidence="10 13">
    <location>
        <position position="185"/>
    </location>
    <ligand>
        <name>a divalent metal cation</name>
        <dbReference type="ChEBI" id="CHEBI:60240"/>
    </ligand>
</feature>
<dbReference type="GO" id="GO:0006098">
    <property type="term" value="P:pentose-phosphate shunt"/>
    <property type="evidence" value="ECO:0007669"/>
    <property type="project" value="UniProtKB-UniRule"/>
</dbReference>
<dbReference type="FunFam" id="3.20.20.70:FF:000004">
    <property type="entry name" value="Ribulose-phosphate 3-epimerase"/>
    <property type="match status" value="1"/>
</dbReference>
<evidence type="ECO:0000256" key="5">
    <source>
        <dbReference type="ARBA" id="ARBA00001954"/>
    </source>
</evidence>
<dbReference type="PROSITE" id="PS01086">
    <property type="entry name" value="RIBUL_P_3_EPIMER_2"/>
    <property type="match status" value="1"/>
</dbReference>
<sequence>MFINEKGEIKMIKVAPSILSADYVNLQKSIEEVDKAGAEVLHIDIMDGMFVPSISYGPNWVKAIRPITNMELDCHLMIENPERYIDVFAKNGADLIGVHVEATQHIHRALQMIKNHGVKAEVVINPGTPVSLIEPILYMVDQVLVMTVNPGFGGQKFIPETIEKIAELNKLRNEKENLNFEIEIDGGVNDKTVVKAYEAGANVAVAGSYVFDAPDPAERINAIKKATDF</sequence>
<reference evidence="15 16" key="1">
    <citation type="journal article" date="2011" name="Microb. Cell Fact.">
        <title>Genomic analysis reveals Lactobacillus sanfranciscensis as stable element in traditional sourdoughs.</title>
        <authorList>
            <person name="Vogel R.F."/>
            <person name="Pavlovic M."/>
            <person name="Ehrmann M.A."/>
            <person name="Wiezer A."/>
            <person name="Liesegang H."/>
            <person name="Offschanka S."/>
            <person name="Voget S."/>
            <person name="Angelov A."/>
            <person name="Bocker G."/>
            <person name="Liebl W."/>
        </authorList>
    </citation>
    <scope>NUCLEOTIDE SEQUENCE [LARGE SCALE GENOMIC DNA]</scope>
    <source>
        <strain evidence="15 16">TMW 1.1304</strain>
    </source>
</reference>
<comment type="similarity">
    <text evidence="6 10 11">Belongs to the ribulose-phosphate 3-epimerase family.</text>
</comment>
<evidence type="ECO:0000256" key="2">
    <source>
        <dbReference type="ARBA" id="ARBA00001936"/>
    </source>
</evidence>